<dbReference type="EMBL" id="CWQJ01000022">
    <property type="protein sequence ID" value="CSC58929.1"/>
    <property type="molecule type" value="Genomic_DNA"/>
</dbReference>
<proteinExistence type="predicted"/>
<organism evidence="1 2">
    <name type="scientific">Vibrio cholerae</name>
    <dbReference type="NCBI Taxonomy" id="666"/>
    <lineage>
        <taxon>Bacteria</taxon>
        <taxon>Pseudomonadati</taxon>
        <taxon>Pseudomonadota</taxon>
        <taxon>Gammaproteobacteria</taxon>
        <taxon>Vibrionales</taxon>
        <taxon>Vibrionaceae</taxon>
        <taxon>Vibrio</taxon>
    </lineage>
</organism>
<protein>
    <submittedName>
        <fullName evidence="1">Uncharacterized protein</fullName>
    </submittedName>
</protein>
<name>A0A655Z3A9_VIBCL</name>
<accession>A0A655Z3A9</accession>
<dbReference type="Proteomes" id="UP000046067">
    <property type="component" value="Unassembled WGS sequence"/>
</dbReference>
<evidence type="ECO:0000313" key="1">
    <source>
        <dbReference type="EMBL" id="CSC58929.1"/>
    </source>
</evidence>
<reference evidence="1 2" key="1">
    <citation type="submission" date="2015-07" db="EMBL/GenBank/DDBJ databases">
        <authorList>
            <consortium name="Pathogen Informatics"/>
        </authorList>
    </citation>
    <scope>NUCLEOTIDE SEQUENCE [LARGE SCALE GENOMIC DNA]</scope>
    <source>
        <strain evidence="1 2">A325</strain>
    </source>
</reference>
<dbReference type="AlphaFoldDB" id="A0A655Z3A9"/>
<sequence length="141" mass="15775">MFKSQLLHAVREGGREQHVETIFGLRHTAEQETNVFNEAEIKHAICFIQYHCLNVIEVEYTLFVEIDNAAGGPDQNIDATLQFCELLIIAFATISQSCFQTGGGQQRLSIIKDLNCQFTSRGHNNGAWLSFCSAFSGWCGQ</sequence>
<gene>
    <name evidence="1" type="ORF">ERS013201_03012</name>
</gene>
<dbReference type="AntiFam" id="ANF00149">
    <property type="entry name" value="Shadow ORF (opposite cshA)"/>
</dbReference>
<evidence type="ECO:0000313" key="2">
    <source>
        <dbReference type="Proteomes" id="UP000046067"/>
    </source>
</evidence>